<accession>A0ABX9NVW0</accession>
<reference evidence="6 7" key="1">
    <citation type="submission" date="2018-09" db="EMBL/GenBank/DDBJ databases">
        <authorList>
            <person name="Le Fleche-Mateos A."/>
        </authorList>
    </citation>
    <scope>NUCLEOTIDE SEQUENCE [LARGE SCALE GENOMIC DNA]</scope>
    <source>
        <strain evidence="6 7">DSM 30078</strain>
    </source>
</reference>
<comment type="caution">
    <text evidence="6">The sequence shown here is derived from an EMBL/GenBank/DDBJ whole genome shotgun (WGS) entry which is preliminary data.</text>
</comment>
<evidence type="ECO:0000313" key="7">
    <source>
        <dbReference type="Proteomes" id="UP000284119"/>
    </source>
</evidence>
<keyword evidence="7" id="KW-1185">Reference proteome</keyword>
<dbReference type="PROSITE" id="PS50931">
    <property type="entry name" value="HTH_LYSR"/>
    <property type="match status" value="1"/>
</dbReference>
<dbReference type="InterPro" id="IPR036388">
    <property type="entry name" value="WH-like_DNA-bd_sf"/>
</dbReference>
<dbReference type="Gene3D" id="3.40.190.10">
    <property type="entry name" value="Periplasmic binding protein-like II"/>
    <property type="match status" value="2"/>
</dbReference>
<evidence type="ECO:0000259" key="5">
    <source>
        <dbReference type="PROSITE" id="PS50931"/>
    </source>
</evidence>
<dbReference type="InterPro" id="IPR036390">
    <property type="entry name" value="WH_DNA-bd_sf"/>
</dbReference>
<dbReference type="PANTHER" id="PTHR30537:SF26">
    <property type="entry name" value="GLYCINE CLEAVAGE SYSTEM TRANSCRIPTIONAL ACTIVATOR"/>
    <property type="match status" value="1"/>
</dbReference>
<dbReference type="Pfam" id="PF00126">
    <property type="entry name" value="HTH_1"/>
    <property type="match status" value="1"/>
</dbReference>
<dbReference type="InterPro" id="IPR005119">
    <property type="entry name" value="LysR_subst-bd"/>
</dbReference>
<evidence type="ECO:0000313" key="6">
    <source>
        <dbReference type="EMBL" id="RJT10729.1"/>
    </source>
</evidence>
<organism evidence="6 7">
    <name type="scientific">Rahnella inusitata</name>
    <dbReference type="NCBI Taxonomy" id="58169"/>
    <lineage>
        <taxon>Bacteria</taxon>
        <taxon>Pseudomonadati</taxon>
        <taxon>Pseudomonadota</taxon>
        <taxon>Gammaproteobacteria</taxon>
        <taxon>Enterobacterales</taxon>
        <taxon>Yersiniaceae</taxon>
        <taxon>Rahnella</taxon>
    </lineage>
</organism>
<dbReference type="Pfam" id="PF03466">
    <property type="entry name" value="LysR_substrate"/>
    <property type="match status" value="1"/>
</dbReference>
<dbReference type="RefSeq" id="WP_112167896.1">
    <property type="nucleotide sequence ID" value="NZ_JBFUVK010000002.1"/>
</dbReference>
<keyword evidence="4" id="KW-0804">Transcription</keyword>
<evidence type="ECO:0000256" key="4">
    <source>
        <dbReference type="ARBA" id="ARBA00023163"/>
    </source>
</evidence>
<dbReference type="EMBL" id="RAHG01000010">
    <property type="protein sequence ID" value="RJT10729.1"/>
    <property type="molecule type" value="Genomic_DNA"/>
</dbReference>
<gene>
    <name evidence="6" type="ORF">D5396_18170</name>
</gene>
<sequence length="305" mass="34299">MNKNRLPPLGALRAFHAVAECLSFKRAAEHLSVSATAISHQIRLIESMLECRVFERNAQGVNLTEMGQMLYSGTQTAFAALEDAVVKIDAFRRPPALTITTTSNFLTNWLVPRLADFKLQFPHIDLRLHTGIERVDLTLHTVDVAIRYREMPDAHLHSTLLYEDRFIAVASPSLKLKTVNDLNNATLFHIENRHVPADSPDWKHWQRCFGPQTLDLSKGLHFSDETHAVQAAVAGQGVVIASQLLVGDLVKRGMLTVPFEGSLPGARYYLVTLEENAQRADIEALRQWILQQMMVTDECKELRNA</sequence>
<evidence type="ECO:0000256" key="3">
    <source>
        <dbReference type="ARBA" id="ARBA00023125"/>
    </source>
</evidence>
<evidence type="ECO:0000256" key="2">
    <source>
        <dbReference type="ARBA" id="ARBA00023015"/>
    </source>
</evidence>
<dbReference type="CDD" id="cd08432">
    <property type="entry name" value="PBP2_GcdR_TrpI_HvrB_AmpR_like"/>
    <property type="match status" value="1"/>
</dbReference>
<dbReference type="PANTHER" id="PTHR30537">
    <property type="entry name" value="HTH-TYPE TRANSCRIPTIONAL REGULATOR"/>
    <property type="match status" value="1"/>
</dbReference>
<dbReference type="InterPro" id="IPR058163">
    <property type="entry name" value="LysR-type_TF_proteobact-type"/>
</dbReference>
<dbReference type="InterPro" id="IPR000847">
    <property type="entry name" value="LysR_HTH_N"/>
</dbReference>
<dbReference type="SUPFAM" id="SSF53850">
    <property type="entry name" value="Periplasmic binding protein-like II"/>
    <property type="match status" value="1"/>
</dbReference>
<dbReference type="Gene3D" id="1.10.10.10">
    <property type="entry name" value="Winged helix-like DNA-binding domain superfamily/Winged helix DNA-binding domain"/>
    <property type="match status" value="1"/>
</dbReference>
<comment type="similarity">
    <text evidence="1">Belongs to the LysR transcriptional regulatory family.</text>
</comment>
<proteinExistence type="inferred from homology"/>
<dbReference type="SUPFAM" id="SSF46785">
    <property type="entry name" value="Winged helix' DNA-binding domain"/>
    <property type="match status" value="1"/>
</dbReference>
<keyword evidence="2" id="KW-0805">Transcription regulation</keyword>
<feature type="domain" description="HTH lysR-type" evidence="5">
    <location>
        <begin position="7"/>
        <end position="64"/>
    </location>
</feature>
<keyword evidence="3" id="KW-0238">DNA-binding</keyword>
<evidence type="ECO:0000256" key="1">
    <source>
        <dbReference type="ARBA" id="ARBA00009437"/>
    </source>
</evidence>
<dbReference type="Proteomes" id="UP000284119">
    <property type="component" value="Unassembled WGS sequence"/>
</dbReference>
<name>A0ABX9NVW0_9GAMM</name>
<protein>
    <submittedName>
        <fullName evidence="6">LysR family transcriptional regulator</fullName>
    </submittedName>
</protein>